<protein>
    <recommendedName>
        <fullName evidence="3">F-box domain-containing protein</fullName>
    </recommendedName>
</protein>
<dbReference type="AlphaFoldDB" id="A0A0P9GXR9"/>
<evidence type="ECO:0000313" key="1">
    <source>
        <dbReference type="EMBL" id="KPV72236.1"/>
    </source>
</evidence>
<evidence type="ECO:0000313" key="2">
    <source>
        <dbReference type="Proteomes" id="UP000053890"/>
    </source>
</evidence>
<accession>A0A0P9GXR9</accession>
<reference evidence="1 2" key="1">
    <citation type="journal article" date="2015" name="Front. Microbiol.">
        <title>Genome sequence of the plant growth promoting endophytic yeast Rhodotorula graminis WP1.</title>
        <authorList>
            <person name="Firrincieli A."/>
            <person name="Otillar R."/>
            <person name="Salamov A."/>
            <person name="Schmutz J."/>
            <person name="Khan Z."/>
            <person name="Redman R.S."/>
            <person name="Fleck N.D."/>
            <person name="Lindquist E."/>
            <person name="Grigoriev I.V."/>
            <person name="Doty S.L."/>
        </authorList>
    </citation>
    <scope>NUCLEOTIDE SEQUENCE [LARGE SCALE GENOMIC DNA]</scope>
    <source>
        <strain evidence="1 2">WP1</strain>
    </source>
</reference>
<organism evidence="1 2">
    <name type="scientific">Rhodotorula graminis (strain WP1)</name>
    <dbReference type="NCBI Taxonomy" id="578459"/>
    <lineage>
        <taxon>Eukaryota</taxon>
        <taxon>Fungi</taxon>
        <taxon>Dikarya</taxon>
        <taxon>Basidiomycota</taxon>
        <taxon>Pucciniomycotina</taxon>
        <taxon>Microbotryomycetes</taxon>
        <taxon>Sporidiobolales</taxon>
        <taxon>Sporidiobolaceae</taxon>
        <taxon>Rhodotorula</taxon>
    </lineage>
</organism>
<dbReference type="Proteomes" id="UP000053890">
    <property type="component" value="Unassembled WGS sequence"/>
</dbReference>
<sequence>MEWKLPIMVPYIPLELVDLVASFALTLDDDSDSEARRRRSKLAANLSLVCRAWRALGQDHLSRTLELYDGQPDLDSLLGRPHLLTNVRELVVISVAGEPEMIQSVASTPSVQKLALKLDPAGYGGRFPDFAAPAPWSAVKDLVIGFRCIWTWIPLQAILSLFPLDRLSSLDIKVPNDPAELLPLLQNTTSLSHLSLGLDKRDLMTFARELSPVLAAMTSLETFSLRYHMDSTRVGGLRAFPPSLLDALPLSLRIVDIDLGVTGATLGAVQAFLAQRVDEALERWTTTATPVRAEHEEQASVVCVKVGSMGERRWVLQ</sequence>
<dbReference type="RefSeq" id="XP_018268285.1">
    <property type="nucleotide sequence ID" value="XM_018418155.1"/>
</dbReference>
<gene>
    <name evidence="1" type="ORF">RHOBADRAFT_56051</name>
</gene>
<proteinExistence type="predicted"/>
<name>A0A0P9GXR9_RHOGW</name>
<dbReference type="GeneID" id="28978603"/>
<dbReference type="EMBL" id="KQ474088">
    <property type="protein sequence ID" value="KPV72236.1"/>
    <property type="molecule type" value="Genomic_DNA"/>
</dbReference>
<evidence type="ECO:0008006" key="3">
    <source>
        <dbReference type="Google" id="ProtNLM"/>
    </source>
</evidence>
<keyword evidence="2" id="KW-1185">Reference proteome</keyword>